<sequence>MLRATQPNEDTTFSSKWNKLMETISHQEKRHIRSVTSESILELSRPSKELSLFELCSRRSRQLSLPMTTGSILQLSGFQSTTRVYSTKHLSLSLAIGARRSPHEAME</sequence>
<evidence type="ECO:0000313" key="1">
    <source>
        <dbReference type="EMBL" id="KAI9919079.1"/>
    </source>
</evidence>
<evidence type="ECO:0000313" key="2">
    <source>
        <dbReference type="Proteomes" id="UP001163321"/>
    </source>
</evidence>
<accession>A0ACC0WK07</accession>
<organism evidence="1 2">
    <name type="scientific">Peronosclerospora sorghi</name>
    <dbReference type="NCBI Taxonomy" id="230839"/>
    <lineage>
        <taxon>Eukaryota</taxon>
        <taxon>Sar</taxon>
        <taxon>Stramenopiles</taxon>
        <taxon>Oomycota</taxon>
        <taxon>Peronosporomycetes</taxon>
        <taxon>Peronosporales</taxon>
        <taxon>Peronosporaceae</taxon>
        <taxon>Peronosclerospora</taxon>
    </lineage>
</organism>
<reference evidence="1 2" key="1">
    <citation type="journal article" date="2022" name="bioRxiv">
        <title>The genome of the oomycete Peronosclerospora sorghi, a cosmopolitan pathogen of maize and sorghum, is inflated with dispersed pseudogenes.</title>
        <authorList>
            <person name="Fletcher K."/>
            <person name="Martin F."/>
            <person name="Isakeit T."/>
            <person name="Cavanaugh K."/>
            <person name="Magill C."/>
            <person name="Michelmore R."/>
        </authorList>
    </citation>
    <scope>NUCLEOTIDE SEQUENCE [LARGE SCALE GENOMIC DNA]</scope>
    <source>
        <strain evidence="1">P6</strain>
    </source>
</reference>
<protein>
    <submittedName>
        <fullName evidence="1">Uncharacterized protein</fullName>
    </submittedName>
</protein>
<keyword evidence="2" id="KW-1185">Reference proteome</keyword>
<proteinExistence type="predicted"/>
<comment type="caution">
    <text evidence="1">The sequence shown here is derived from an EMBL/GenBank/DDBJ whole genome shotgun (WGS) entry which is preliminary data.</text>
</comment>
<dbReference type="Proteomes" id="UP001163321">
    <property type="component" value="Chromosome 12"/>
</dbReference>
<dbReference type="EMBL" id="CM047591">
    <property type="protein sequence ID" value="KAI9919079.1"/>
    <property type="molecule type" value="Genomic_DNA"/>
</dbReference>
<name>A0ACC0WK07_9STRA</name>
<gene>
    <name evidence="1" type="ORF">PsorP6_011679</name>
</gene>